<sequence length="139" mass="14350">MRIAAVLFALLALSACSEPAEPEPQPVSVAAPPPVIDLWPGKYEGDLMVRINGTPGAHKVTLVAAQADGCTGDIGLAGGEPAKDVSPTELSLTLKPADTTTCSIRIVKTGDKLTVSEQGVCTTYHGLSCTFDGTAVRMK</sequence>
<dbReference type="RefSeq" id="WP_018081778.1">
    <property type="nucleotide sequence ID" value="NZ_AQWM01000007.1"/>
</dbReference>
<reference evidence="2 3" key="1">
    <citation type="journal article" date="2014" name="Nature">
        <title>Sequential evolution of bacterial morphology by co-option of a developmental regulator.</title>
        <authorList>
            <person name="Jiang C."/>
            <person name="Brown P.J."/>
            <person name="Ducret A."/>
            <person name="Brun Y.V."/>
        </authorList>
    </citation>
    <scope>NUCLEOTIDE SEQUENCE [LARGE SCALE GENOMIC DNA]</scope>
    <source>
        <strain evidence="2 3">DSM 16100</strain>
    </source>
</reference>
<feature type="signal peptide" evidence="1">
    <location>
        <begin position="1"/>
        <end position="20"/>
    </location>
</feature>
<name>V4Q7C5_9CAUL</name>
<gene>
    <name evidence="2" type="ORF">ABENE_05385</name>
</gene>
<evidence type="ECO:0000313" key="2">
    <source>
        <dbReference type="EMBL" id="ESQ93755.1"/>
    </source>
</evidence>
<organism evidence="2 3">
    <name type="scientific">Asticcacaulis benevestitus DSM 16100 = ATCC BAA-896</name>
    <dbReference type="NCBI Taxonomy" id="1121022"/>
    <lineage>
        <taxon>Bacteria</taxon>
        <taxon>Pseudomonadati</taxon>
        <taxon>Pseudomonadota</taxon>
        <taxon>Alphaproteobacteria</taxon>
        <taxon>Caulobacterales</taxon>
        <taxon>Caulobacteraceae</taxon>
        <taxon>Asticcacaulis</taxon>
    </lineage>
</organism>
<keyword evidence="1" id="KW-0732">Signal</keyword>
<dbReference type="PATRIC" id="fig|1121022.4.peg.1071"/>
<dbReference type="STRING" id="1121022.GCA_000376105_02114"/>
<dbReference type="OrthoDB" id="6910628at2"/>
<feature type="chain" id="PRO_5004725742" description="Lipoprotein" evidence="1">
    <location>
        <begin position="21"/>
        <end position="139"/>
    </location>
</feature>
<accession>V4Q7C5</accession>
<evidence type="ECO:0000313" key="3">
    <source>
        <dbReference type="Proteomes" id="UP000017837"/>
    </source>
</evidence>
<comment type="caution">
    <text evidence="2">The sequence shown here is derived from an EMBL/GenBank/DDBJ whole genome shotgun (WGS) entry which is preliminary data.</text>
</comment>
<evidence type="ECO:0000256" key="1">
    <source>
        <dbReference type="SAM" id="SignalP"/>
    </source>
</evidence>
<dbReference type="Proteomes" id="UP000017837">
    <property type="component" value="Unassembled WGS sequence"/>
</dbReference>
<dbReference type="PROSITE" id="PS51257">
    <property type="entry name" value="PROKAR_LIPOPROTEIN"/>
    <property type="match status" value="1"/>
</dbReference>
<keyword evidence="3" id="KW-1185">Reference proteome</keyword>
<dbReference type="AlphaFoldDB" id="V4Q7C5"/>
<protein>
    <recommendedName>
        <fullName evidence="4">Lipoprotein</fullName>
    </recommendedName>
</protein>
<evidence type="ECO:0008006" key="4">
    <source>
        <dbReference type="Google" id="ProtNLM"/>
    </source>
</evidence>
<dbReference type="EMBL" id="AWGB01000007">
    <property type="protein sequence ID" value="ESQ93755.1"/>
    <property type="molecule type" value="Genomic_DNA"/>
</dbReference>
<proteinExistence type="predicted"/>